<evidence type="ECO:0000313" key="12">
    <source>
        <dbReference type="EMBL" id="HFJ54234.1"/>
    </source>
</evidence>
<keyword evidence="4 9" id="KW-0812">Transmembrane</keyword>
<evidence type="ECO:0000256" key="5">
    <source>
        <dbReference type="ARBA" id="ARBA00022842"/>
    </source>
</evidence>
<dbReference type="Pfam" id="PF00571">
    <property type="entry name" value="CBS"/>
    <property type="match status" value="2"/>
</dbReference>
<evidence type="ECO:0000256" key="8">
    <source>
        <dbReference type="PROSITE-ProRule" id="PRU00703"/>
    </source>
</evidence>
<keyword evidence="9" id="KW-0479">Metal-binding</keyword>
<evidence type="ECO:0000256" key="9">
    <source>
        <dbReference type="RuleBase" id="RU362011"/>
    </source>
</evidence>
<dbReference type="SUPFAM" id="SSF54631">
    <property type="entry name" value="CBS-domain pair"/>
    <property type="match status" value="1"/>
</dbReference>
<dbReference type="InterPro" id="IPR006667">
    <property type="entry name" value="SLC41_membr_dom"/>
</dbReference>
<evidence type="ECO:0000313" key="11">
    <source>
        <dbReference type="EMBL" id="HEA87096.1"/>
    </source>
</evidence>
<dbReference type="Gene3D" id="1.25.60.10">
    <property type="entry name" value="MgtE N-terminal domain-like"/>
    <property type="match status" value="1"/>
</dbReference>
<sequence>MPERKRINILRQLLEPEIIELIRQKNWHALKDVLSFWPAPDIADLISSLKEPDVVILFRLLPRHLQSEVFAEFDPDTQLTLIRNLTDEQVKALMAELAPDDRTELFEDLPPELIQRALNLLSPEDRRETLMSLGFPENSVGRLLTPDYVSVRSHWTVRQALEHIRKNGVDAETINTVYVVDEQNRLLDDIPLRKLILASPEEKIEALMDTQVISAEATVDQEEAARIMQRYDLLALPVVNSEGILLGIVTIDDILDIVREEQTEDITKISGIHPGRIDLTFITKLREVPLRLLYRSRVVWLLALLFMDLITGGIIQGFSELLARYVVLVTFLPVLVDTAGNAGSQSATLVIRALAVGTVRMRDWIYLLGKEILLAAALGLTMGLGISVMGVIRGGIRIAPVVVLAMVINVIVGSAVGISLPFIFTKLKRDPATASTPLITTIADIFGTAIYLAIAWLLLGKPA</sequence>
<gene>
    <name evidence="11" type="primary">mgtE</name>
    <name evidence="11" type="ORF">ENP94_03690</name>
    <name evidence="12" type="ORF">ENS16_06055</name>
</gene>
<dbReference type="GO" id="GO:0046872">
    <property type="term" value="F:metal ion binding"/>
    <property type="evidence" value="ECO:0007669"/>
    <property type="project" value="UniProtKB-KW"/>
</dbReference>
<dbReference type="SUPFAM" id="SSF158791">
    <property type="entry name" value="MgtE N-terminal domain-like"/>
    <property type="match status" value="1"/>
</dbReference>
<evidence type="ECO:0000256" key="3">
    <source>
        <dbReference type="ARBA" id="ARBA00022448"/>
    </source>
</evidence>
<organism evidence="11">
    <name type="scientific">candidate division WOR-3 bacterium</name>
    <dbReference type="NCBI Taxonomy" id="2052148"/>
    <lineage>
        <taxon>Bacteria</taxon>
        <taxon>Bacteria division WOR-3</taxon>
    </lineage>
</organism>
<evidence type="ECO:0000256" key="1">
    <source>
        <dbReference type="ARBA" id="ARBA00004141"/>
    </source>
</evidence>
<feature type="transmembrane region" description="Helical" evidence="9">
    <location>
        <begin position="372"/>
        <end position="392"/>
    </location>
</feature>
<evidence type="ECO:0000256" key="2">
    <source>
        <dbReference type="ARBA" id="ARBA00009749"/>
    </source>
</evidence>
<keyword evidence="5 9" id="KW-0460">Magnesium</keyword>
<dbReference type="InterPro" id="IPR000644">
    <property type="entry name" value="CBS_dom"/>
</dbReference>
<feature type="transmembrane region" description="Helical" evidence="9">
    <location>
        <begin position="298"/>
        <end position="319"/>
    </location>
</feature>
<dbReference type="InterPro" id="IPR046342">
    <property type="entry name" value="CBS_dom_sf"/>
</dbReference>
<keyword evidence="9" id="KW-1003">Cell membrane</keyword>
<protein>
    <recommendedName>
        <fullName evidence="9">Magnesium transporter MgtE</fullName>
    </recommendedName>
</protein>
<dbReference type="PROSITE" id="PS51371">
    <property type="entry name" value="CBS"/>
    <property type="match status" value="1"/>
</dbReference>
<dbReference type="Gene3D" id="3.10.580.10">
    <property type="entry name" value="CBS-domain"/>
    <property type="match status" value="1"/>
</dbReference>
<dbReference type="SMART" id="SM00116">
    <property type="entry name" value="CBS"/>
    <property type="match status" value="2"/>
</dbReference>
<keyword evidence="6 9" id="KW-1133">Transmembrane helix</keyword>
<dbReference type="EMBL" id="DSTU01000007">
    <property type="protein sequence ID" value="HFJ54234.1"/>
    <property type="molecule type" value="Genomic_DNA"/>
</dbReference>
<dbReference type="CDD" id="cd04606">
    <property type="entry name" value="CBS_pair_Mg_transporter"/>
    <property type="match status" value="1"/>
</dbReference>
<dbReference type="InterPro" id="IPR038076">
    <property type="entry name" value="MgtE_N_sf"/>
</dbReference>
<comment type="caution">
    <text evidence="11">The sequence shown here is derived from an EMBL/GenBank/DDBJ whole genome shotgun (WGS) entry which is preliminary data.</text>
</comment>
<dbReference type="AlphaFoldDB" id="A0A7C1NP73"/>
<dbReference type="GO" id="GO:0015095">
    <property type="term" value="F:magnesium ion transmembrane transporter activity"/>
    <property type="evidence" value="ECO:0007669"/>
    <property type="project" value="UniProtKB-UniRule"/>
</dbReference>
<dbReference type="NCBIfam" id="TIGR00400">
    <property type="entry name" value="mgtE"/>
    <property type="match status" value="1"/>
</dbReference>
<dbReference type="InterPro" id="IPR006669">
    <property type="entry name" value="MgtE_transporter"/>
</dbReference>
<comment type="subunit">
    <text evidence="9">Homodimer.</text>
</comment>
<evidence type="ECO:0000256" key="4">
    <source>
        <dbReference type="ARBA" id="ARBA00022692"/>
    </source>
</evidence>
<dbReference type="Pfam" id="PF01769">
    <property type="entry name" value="MgtE"/>
    <property type="match status" value="1"/>
</dbReference>
<dbReference type="InterPro" id="IPR006668">
    <property type="entry name" value="Mg_transptr_MgtE_intracell_dom"/>
</dbReference>
<comment type="caution">
    <text evidence="9">Lacks conserved residue(s) required for the propagation of feature annotation.</text>
</comment>
<accession>A0A7C1NP73</accession>
<evidence type="ECO:0000259" key="10">
    <source>
        <dbReference type="PROSITE" id="PS51371"/>
    </source>
</evidence>
<feature type="domain" description="CBS" evidence="10">
    <location>
        <begin position="208"/>
        <end position="264"/>
    </location>
</feature>
<keyword evidence="8" id="KW-0129">CBS domain</keyword>
<proteinExistence type="inferred from homology"/>
<reference evidence="11" key="1">
    <citation type="journal article" date="2020" name="mSystems">
        <title>Genome- and Community-Level Interaction Insights into Carbon Utilization and Element Cycling Functions of Hydrothermarchaeota in Hydrothermal Sediment.</title>
        <authorList>
            <person name="Zhou Z."/>
            <person name="Liu Y."/>
            <person name="Xu W."/>
            <person name="Pan J."/>
            <person name="Luo Z.H."/>
            <person name="Li M."/>
        </authorList>
    </citation>
    <scope>NUCLEOTIDE SEQUENCE [LARGE SCALE GENOMIC DNA]</scope>
    <source>
        <strain evidence="11">SpSt-265</strain>
        <strain evidence="12">SpSt-465</strain>
    </source>
</reference>
<evidence type="ECO:0000256" key="7">
    <source>
        <dbReference type="ARBA" id="ARBA00023136"/>
    </source>
</evidence>
<dbReference type="GO" id="GO:0005886">
    <property type="term" value="C:plasma membrane"/>
    <property type="evidence" value="ECO:0007669"/>
    <property type="project" value="UniProtKB-SubCell"/>
</dbReference>
<feature type="transmembrane region" description="Helical" evidence="9">
    <location>
        <begin position="398"/>
        <end position="424"/>
    </location>
</feature>
<evidence type="ECO:0000256" key="6">
    <source>
        <dbReference type="ARBA" id="ARBA00022989"/>
    </source>
</evidence>
<dbReference type="SUPFAM" id="SSF161093">
    <property type="entry name" value="MgtE membrane domain-like"/>
    <property type="match status" value="1"/>
</dbReference>
<dbReference type="EMBL" id="DSLG01000004">
    <property type="protein sequence ID" value="HEA87096.1"/>
    <property type="molecule type" value="Genomic_DNA"/>
</dbReference>
<comment type="function">
    <text evidence="9">Acts as a magnesium transporter.</text>
</comment>
<name>A0A7C1NP73_UNCW3</name>
<comment type="similarity">
    <text evidence="2 9">Belongs to the SLC41A transporter family.</text>
</comment>
<dbReference type="PANTHER" id="PTHR43773:SF1">
    <property type="entry name" value="MAGNESIUM TRANSPORTER MGTE"/>
    <property type="match status" value="1"/>
</dbReference>
<dbReference type="Gene3D" id="1.10.357.20">
    <property type="entry name" value="SLC41 divalent cation transporters, integral membrane domain"/>
    <property type="match status" value="1"/>
</dbReference>
<keyword evidence="3 9" id="KW-0813">Transport</keyword>
<keyword evidence="7 9" id="KW-0472">Membrane</keyword>
<dbReference type="SMART" id="SM00924">
    <property type="entry name" value="MgtE_N"/>
    <property type="match status" value="1"/>
</dbReference>
<feature type="transmembrane region" description="Helical" evidence="9">
    <location>
        <begin position="436"/>
        <end position="459"/>
    </location>
</feature>
<comment type="subcellular location">
    <subcellularLocation>
        <location evidence="9">Cell membrane</location>
        <topology evidence="9">Multi-pass membrane protein</topology>
    </subcellularLocation>
    <subcellularLocation>
        <location evidence="1">Membrane</location>
        <topology evidence="1">Multi-pass membrane protein</topology>
    </subcellularLocation>
</comment>
<dbReference type="PANTHER" id="PTHR43773">
    <property type="entry name" value="MAGNESIUM TRANSPORTER MGTE"/>
    <property type="match status" value="1"/>
</dbReference>
<dbReference type="InterPro" id="IPR036739">
    <property type="entry name" value="SLC41_membr_dom_sf"/>
</dbReference>
<dbReference type="Pfam" id="PF03448">
    <property type="entry name" value="MgtE_N"/>
    <property type="match status" value="1"/>
</dbReference>